<proteinExistence type="predicted"/>
<protein>
    <submittedName>
        <fullName evidence="1">Uncharacterized protein</fullName>
    </submittedName>
</protein>
<gene>
    <name evidence="1" type="primary">33</name>
    <name evidence="1" type="ORF">PBI_MUDDY_33</name>
</gene>
<dbReference type="Proteomes" id="UP000015553">
    <property type="component" value="Segment"/>
</dbReference>
<dbReference type="EMBL" id="KF024728">
    <property type="protein sequence ID" value="WEV84077.1"/>
    <property type="molecule type" value="Genomic_DNA"/>
</dbReference>
<keyword evidence="2" id="KW-1185">Reference proteome</keyword>
<reference evidence="1" key="1">
    <citation type="submission" date="2013-05" db="EMBL/GenBank/DDBJ databases">
        <authorList>
            <person name="Govender V.S."/>
            <person name="Mchunu L.V."/>
            <person name="Naicker R.N."/>
            <person name="Sha K.I."/>
            <person name="Zinyembe F."/>
            <person name="Pillay B."/>
            <person name="Larsen M.H."/>
            <person name="Rubin E.J."/>
            <person name="Kasprowicz V.O."/>
            <person name="Bishai W.R."/>
            <person name="Bowman C.A."/>
            <person name="Russell D.A."/>
            <person name="Jacobs-Sera D."/>
            <person name="Hendrix R.W."/>
            <person name="Hatfull G.F."/>
        </authorList>
    </citation>
    <scope>NUCLEOTIDE SEQUENCE</scope>
</reference>
<organism evidence="1 2">
    <name type="scientific">Mycobacterium phage Muddy</name>
    <dbReference type="NCBI Taxonomy" id="1340829"/>
    <lineage>
        <taxon>Viruses</taxon>
        <taxon>Duplodnaviria</taxon>
        <taxon>Heunggongvirae</taxon>
        <taxon>Uroviricota</taxon>
        <taxon>Caudoviricetes</taxon>
        <taxon>Mapvirus</taxon>
        <taxon>Mapvirus muddy</taxon>
    </lineage>
</organism>
<evidence type="ECO:0000313" key="1">
    <source>
        <dbReference type="EMBL" id="WEV84077.1"/>
    </source>
</evidence>
<accession>A0ACD4QAA4</accession>
<sequence length="128" mass="13912">MATATRTRKAPAKKAAPKAAEKPAKEAAEVKGSAWLRDHVNETLGTTHESTRIRAVLRKLVADGEIEAREGGRYDFSGPRDPIVKAVIAALKAEAKTPTKRGRKPKAAKAEVETIEEVEEEVEDLDLD</sequence>
<evidence type="ECO:0000313" key="2">
    <source>
        <dbReference type="Proteomes" id="UP000015553"/>
    </source>
</evidence>
<name>A0ACD4QAA4_9CAUD</name>